<dbReference type="EMBL" id="FXTP01000003">
    <property type="protein sequence ID" value="SMO51028.1"/>
    <property type="molecule type" value="Genomic_DNA"/>
</dbReference>
<dbReference type="Proteomes" id="UP000317557">
    <property type="component" value="Unassembled WGS sequence"/>
</dbReference>
<organism evidence="1 2">
    <name type="scientific">Gracilimonas mengyeensis</name>
    <dbReference type="NCBI Taxonomy" id="1302730"/>
    <lineage>
        <taxon>Bacteria</taxon>
        <taxon>Pseudomonadati</taxon>
        <taxon>Balneolota</taxon>
        <taxon>Balneolia</taxon>
        <taxon>Balneolales</taxon>
        <taxon>Balneolaceae</taxon>
        <taxon>Gracilimonas</taxon>
    </lineage>
</organism>
<dbReference type="InterPro" id="IPR032593">
    <property type="entry name" value="DUF4907"/>
</dbReference>
<dbReference type="Pfam" id="PF16250">
    <property type="entry name" value="DUF4907"/>
    <property type="match status" value="1"/>
</dbReference>
<protein>
    <recommendedName>
        <fullName evidence="3">DUF4907 domain-containing protein</fullName>
    </recommendedName>
</protein>
<proteinExistence type="predicted"/>
<evidence type="ECO:0000313" key="1">
    <source>
        <dbReference type="EMBL" id="SMO51028.1"/>
    </source>
</evidence>
<evidence type="ECO:0000313" key="2">
    <source>
        <dbReference type="Proteomes" id="UP000317557"/>
    </source>
</evidence>
<sequence length="110" mass="12124">MNLKYILTGLLCVILIGSVMLARSGDQETPAGMSFQVQTFQSGTGWGYEILRSGQPLIKQPYIPAVPGEKPFRNQAEANKAGNLVLQKIKHHKTPALSVYELDSLKIQLK</sequence>
<dbReference type="AlphaFoldDB" id="A0A521BV46"/>
<keyword evidence="2" id="KW-1185">Reference proteome</keyword>
<evidence type="ECO:0008006" key="3">
    <source>
        <dbReference type="Google" id="ProtNLM"/>
    </source>
</evidence>
<reference evidence="1 2" key="1">
    <citation type="submission" date="2017-05" db="EMBL/GenBank/DDBJ databases">
        <authorList>
            <person name="Varghese N."/>
            <person name="Submissions S."/>
        </authorList>
    </citation>
    <scope>NUCLEOTIDE SEQUENCE [LARGE SCALE GENOMIC DNA]</scope>
    <source>
        <strain evidence="1 2">DSM 21985</strain>
    </source>
</reference>
<accession>A0A521BV46</accession>
<name>A0A521BV46_9BACT</name>
<gene>
    <name evidence="1" type="ORF">SAMN06265219_103118</name>
</gene>